<gene>
    <name evidence="7" type="primary">LOC106470938</name>
</gene>
<dbReference type="Pfam" id="PF13927">
    <property type="entry name" value="Ig_3"/>
    <property type="match status" value="4"/>
</dbReference>
<feature type="domain" description="Ig-like" evidence="4">
    <location>
        <begin position="305"/>
        <end position="370"/>
    </location>
</feature>
<dbReference type="CDD" id="cd00037">
    <property type="entry name" value="CLECT"/>
    <property type="match status" value="1"/>
</dbReference>
<dbReference type="PROSITE" id="PS50835">
    <property type="entry name" value="IG_LIKE"/>
    <property type="match status" value="6"/>
</dbReference>
<proteinExistence type="predicted"/>
<evidence type="ECO:0000259" key="4">
    <source>
        <dbReference type="PROSITE" id="PS50835"/>
    </source>
</evidence>
<keyword evidence="2" id="KW-1015">Disulfide bond</keyword>
<feature type="signal peptide" evidence="3">
    <location>
        <begin position="1"/>
        <end position="24"/>
    </location>
</feature>
<evidence type="ECO:0000256" key="2">
    <source>
        <dbReference type="ARBA" id="ARBA00023157"/>
    </source>
</evidence>
<dbReference type="SMART" id="SM00409">
    <property type="entry name" value="IG"/>
    <property type="match status" value="6"/>
</dbReference>
<dbReference type="RefSeq" id="XP_013786970.1">
    <property type="nucleotide sequence ID" value="XM_013931516.2"/>
</dbReference>
<dbReference type="SMART" id="SM00060">
    <property type="entry name" value="FN3"/>
    <property type="match status" value="3"/>
</dbReference>
<feature type="domain" description="Ig-like" evidence="4">
    <location>
        <begin position="188"/>
        <end position="289"/>
    </location>
</feature>
<dbReference type="InterPro" id="IPR013783">
    <property type="entry name" value="Ig-like_fold"/>
</dbReference>
<dbReference type="Pfam" id="PF00041">
    <property type="entry name" value="fn3"/>
    <property type="match status" value="3"/>
</dbReference>
<dbReference type="InterPro" id="IPR036116">
    <property type="entry name" value="FN3_sf"/>
</dbReference>
<dbReference type="SMART" id="SM00408">
    <property type="entry name" value="IGc2"/>
    <property type="match status" value="5"/>
</dbReference>
<dbReference type="SUPFAM" id="SSF49265">
    <property type="entry name" value="Fibronectin type III"/>
    <property type="match status" value="2"/>
</dbReference>
<dbReference type="Pfam" id="PF07679">
    <property type="entry name" value="I-set"/>
    <property type="match status" value="1"/>
</dbReference>
<feature type="domain" description="Ig-like" evidence="4">
    <location>
        <begin position="587"/>
        <end position="674"/>
    </location>
</feature>
<accession>A0ABM1BR03</accession>
<reference evidence="7" key="1">
    <citation type="submission" date="2025-08" db="UniProtKB">
        <authorList>
            <consortium name="RefSeq"/>
        </authorList>
    </citation>
    <scope>IDENTIFICATION</scope>
    <source>
        <tissue evidence="7">Muscle</tissue>
    </source>
</reference>
<dbReference type="InterPro" id="IPR003961">
    <property type="entry name" value="FN3_dom"/>
</dbReference>
<protein>
    <submittedName>
        <fullName evidence="7">Contactin-like</fullName>
    </submittedName>
</protein>
<feature type="domain" description="Ig-like" evidence="4">
    <location>
        <begin position="489"/>
        <end position="584"/>
    </location>
</feature>
<dbReference type="PANTHER" id="PTHR44170:SF6">
    <property type="entry name" value="CONTACTIN"/>
    <property type="match status" value="1"/>
</dbReference>
<keyword evidence="1" id="KW-0677">Repeat</keyword>
<dbReference type="Proteomes" id="UP000694941">
    <property type="component" value="Unplaced"/>
</dbReference>
<feature type="domain" description="Fibronectin type-III" evidence="5">
    <location>
        <begin position="777"/>
        <end position="880"/>
    </location>
</feature>
<dbReference type="Gene3D" id="2.60.40.10">
    <property type="entry name" value="Immunoglobulins"/>
    <property type="match status" value="9"/>
</dbReference>
<sequence>MFENMRREIFWFCIITSSLSVVISIECPQGWEPVLESCYKFTRAPPKDLKSAKEKCLAYNAHLVSVNTIEEHSYIANYLSLNDPQHRRWFTSGRDEGNNLWVWDGDQTQFTNVDALWLPDQEKELWKYLAYNYSQKTNSWGLAKVSSSEELAYICEVHQEDLNEIVIMDRSIDYGIIVNDKRKLPKGPFFIQEPEDAVFDLSGRNQVNYISLRCVAGGYPPPTYTWYKEEYKRDNLVNQAIDPLSDYRYTQTDGILIISDPNQTKDRGKYHCSATNKFGTVISQTVHLSFGFIGEFNKKRSPDYGREYWGKSITCDPPQHYPEVNYYWTRNTFPNFVEEDQRVFVSRDGNLYFSNMEKIDRANYSCNVQSVISSTGRTGPFFPLRVEPASSGQKLLFPNTFPKSFPEAPLAGQNVRLECVAYGYPVPFYNWTRDGSSRSLPQGSYMINYNRVLIIPNIRVEDMGNYICVASSGIESIQKAVSLSIQARPQFTINLDDKVMDTGSTLTWTCEAFGIPDVTYSWWKNGQELLVDQLMPSDITRYYIFENVLTIENLIVERDEGMYQCKATNQLGSTYSTGQLRIITLSPTFEKYPLEQEMYAGEGGNVTIPCRPEAAPKPKFTWMHNGVVLSGNGRIQLLDNGYLYISSVQRGDEGQYTCVAKNPLGSDKSSGNLLVLPKPRLLESPRPKVVAQVNESIQLPCEAYVSDILDLAYIWLHNELRIDFKERPTITVGSQPGILRIHNISLADAGIYHCLAKTSVGKIMSSTELLVIGPPGAPGAVLVEDLTATSGRVQWADGSNNGRRILTYSVEGRTNHDSAWVLLASNITTWERLQGSDRKEYHMKDVLSPWSTYEFRVLATNKLGEGPPSLPSPQYNTKMDKPHVSPYDVGGGGGNTGSLTITWHPLPPQQWNAPHIWYKVYYKPADSDIEYRVKDLRELGNIGLYAVQVGEENFYKPYHVKVQALNSQGAGPESPVVKVYSAESMPQVQPSQVKALPFNSTALNVSWAPIDHTREKLRGKLIGYRIKYWKENENPQRDSLTLLKRGQEPWGLIVGLQPDMKYYVAVMAYNDAGSGTESEPFLARTFKAAQEGIYLRTRSDGRLFNLARLNARTKVREVLVRDMLFADDAAVATHTERELQLLMDRFSQACQEFGLTISLKKTNVLSQNTLAPPVREAVSNGRAKVDKLVNDIELIVIDIELDAEIDRRIGKATTILARLTPKVWTNSKLTVKTKMSVYSACVLSTLLYGSETWTTYASQEKRLNTFHLRTLQRILGISWQDKVTNTDVLSRTNQSTMYTLL</sequence>
<feature type="chain" id="PRO_5045192319" evidence="3">
    <location>
        <begin position="25"/>
        <end position="1301"/>
    </location>
</feature>
<feature type="domain" description="Fibronectin type-III" evidence="5">
    <location>
        <begin position="885"/>
        <end position="984"/>
    </location>
</feature>
<dbReference type="InterPro" id="IPR003598">
    <property type="entry name" value="Ig_sub2"/>
</dbReference>
<dbReference type="PANTHER" id="PTHR44170">
    <property type="entry name" value="PROTEIN SIDEKICK"/>
    <property type="match status" value="1"/>
</dbReference>
<dbReference type="InterPro" id="IPR013098">
    <property type="entry name" value="Ig_I-set"/>
</dbReference>
<evidence type="ECO:0000256" key="3">
    <source>
        <dbReference type="SAM" id="SignalP"/>
    </source>
</evidence>
<dbReference type="InterPro" id="IPR007110">
    <property type="entry name" value="Ig-like_dom"/>
</dbReference>
<dbReference type="InterPro" id="IPR003599">
    <property type="entry name" value="Ig_sub"/>
</dbReference>
<dbReference type="Pfam" id="PF00059">
    <property type="entry name" value="Lectin_C"/>
    <property type="match status" value="1"/>
</dbReference>
<dbReference type="GeneID" id="106470938"/>
<dbReference type="Gene3D" id="3.10.100.10">
    <property type="entry name" value="Mannose-Binding Protein A, subunit A"/>
    <property type="match status" value="1"/>
</dbReference>
<keyword evidence="6" id="KW-1185">Reference proteome</keyword>
<dbReference type="PROSITE" id="PS50853">
    <property type="entry name" value="FN3"/>
    <property type="match status" value="3"/>
</dbReference>
<dbReference type="SUPFAM" id="SSF48726">
    <property type="entry name" value="Immunoglobulin"/>
    <property type="match status" value="6"/>
</dbReference>
<feature type="domain" description="Ig-like" evidence="4">
    <location>
        <begin position="398"/>
        <end position="484"/>
    </location>
</feature>
<feature type="domain" description="Fibronectin type-III" evidence="5">
    <location>
        <begin position="989"/>
        <end position="1088"/>
    </location>
</feature>
<name>A0ABM1BR03_LIMPO</name>
<dbReference type="InterPro" id="IPR001304">
    <property type="entry name" value="C-type_lectin-like"/>
</dbReference>
<evidence type="ECO:0000313" key="6">
    <source>
        <dbReference type="Proteomes" id="UP000694941"/>
    </source>
</evidence>
<dbReference type="InterPro" id="IPR016187">
    <property type="entry name" value="CTDL_fold"/>
</dbReference>
<dbReference type="SUPFAM" id="SSF56436">
    <property type="entry name" value="C-type lectin-like"/>
    <property type="match status" value="1"/>
</dbReference>
<feature type="domain" description="Ig-like" evidence="4">
    <location>
        <begin position="679"/>
        <end position="770"/>
    </location>
</feature>
<evidence type="ECO:0000313" key="7">
    <source>
        <dbReference type="RefSeq" id="XP_013786970.1"/>
    </source>
</evidence>
<dbReference type="InterPro" id="IPR016186">
    <property type="entry name" value="C-type_lectin-like/link_sf"/>
</dbReference>
<dbReference type="SMART" id="SM00034">
    <property type="entry name" value="CLECT"/>
    <property type="match status" value="1"/>
</dbReference>
<organism evidence="6 7">
    <name type="scientific">Limulus polyphemus</name>
    <name type="common">Atlantic horseshoe crab</name>
    <dbReference type="NCBI Taxonomy" id="6850"/>
    <lineage>
        <taxon>Eukaryota</taxon>
        <taxon>Metazoa</taxon>
        <taxon>Ecdysozoa</taxon>
        <taxon>Arthropoda</taxon>
        <taxon>Chelicerata</taxon>
        <taxon>Merostomata</taxon>
        <taxon>Xiphosura</taxon>
        <taxon>Limulidae</taxon>
        <taxon>Limulus</taxon>
    </lineage>
</organism>
<evidence type="ECO:0000256" key="1">
    <source>
        <dbReference type="ARBA" id="ARBA00022737"/>
    </source>
</evidence>
<dbReference type="CDD" id="cd00063">
    <property type="entry name" value="FN3"/>
    <property type="match status" value="3"/>
</dbReference>
<keyword evidence="3" id="KW-0732">Signal</keyword>
<evidence type="ECO:0000259" key="5">
    <source>
        <dbReference type="PROSITE" id="PS50853"/>
    </source>
</evidence>
<dbReference type="InterPro" id="IPR036179">
    <property type="entry name" value="Ig-like_dom_sf"/>
</dbReference>